<dbReference type="InterPro" id="IPR019960">
    <property type="entry name" value="T1SS_VCA0849"/>
</dbReference>
<dbReference type="Pfam" id="PF19077">
    <property type="entry name" value="Big_13"/>
    <property type="match status" value="16"/>
</dbReference>
<feature type="domain" description="Bacterial Ig-like" evidence="3">
    <location>
        <begin position="1329"/>
        <end position="1406"/>
    </location>
</feature>
<dbReference type="STRING" id="1034943.BN59_00290"/>
<dbReference type="InterPro" id="IPR011049">
    <property type="entry name" value="Serralysin-like_metalloprot_C"/>
</dbReference>
<evidence type="ECO:0000256" key="1">
    <source>
        <dbReference type="ARBA" id="ARBA00022837"/>
    </source>
</evidence>
<feature type="domain" description="Bacterial Ig-like" evidence="3">
    <location>
        <begin position="946"/>
        <end position="1023"/>
    </location>
</feature>
<dbReference type="Gene3D" id="3.30.420.430">
    <property type="match status" value="16"/>
</dbReference>
<feature type="domain" description="Bacterial Ig-like" evidence="3">
    <location>
        <begin position="1041"/>
        <end position="1126"/>
    </location>
</feature>
<feature type="domain" description="Bacterial Ig-like" evidence="3">
    <location>
        <begin position="1732"/>
        <end position="1819"/>
    </location>
</feature>
<dbReference type="InterPro" id="IPR013783">
    <property type="entry name" value="Ig-like_fold"/>
</dbReference>
<dbReference type="InterPro" id="IPR048051">
    <property type="entry name" value="BapA-like_prefix-like"/>
</dbReference>
<feature type="domain" description="Bacterial Ig-like" evidence="3">
    <location>
        <begin position="1834"/>
        <end position="1923"/>
    </location>
</feature>
<reference evidence="5 6" key="1">
    <citation type="submission" date="2014-06" db="EMBL/GenBank/DDBJ databases">
        <authorList>
            <person name="Urmite Genomes Urmite Genomes"/>
        </authorList>
    </citation>
    <scope>NUCLEOTIDE SEQUENCE [LARGE SCALE GENOMIC DNA]</scope>
</reference>
<feature type="domain" description="Bacterial Ig-like" evidence="3">
    <location>
        <begin position="2055"/>
        <end position="2123"/>
    </location>
</feature>
<feature type="domain" description="Bacterial Ig-like" evidence="3">
    <location>
        <begin position="1630"/>
        <end position="1715"/>
    </location>
</feature>
<accession>A0A078KSI4</accession>
<feature type="domain" description="Bacterial Ig-like" evidence="3">
    <location>
        <begin position="1937"/>
        <end position="2027"/>
    </location>
</feature>
<feature type="domain" description="Bacterial Ig" evidence="2">
    <location>
        <begin position="168"/>
        <end position="243"/>
    </location>
</feature>
<dbReference type="Pfam" id="PF22783">
    <property type="entry name" value="BapA_N"/>
    <property type="match status" value="1"/>
</dbReference>
<dbReference type="Gene3D" id="2.60.40.10">
    <property type="entry name" value="Immunoglobulins"/>
    <property type="match status" value="3"/>
</dbReference>
<evidence type="ECO:0000313" key="6">
    <source>
        <dbReference type="Proteomes" id="UP000044071"/>
    </source>
</evidence>
<dbReference type="NCBIfam" id="NF033677">
    <property type="entry name" value="biofilm_BapA_N"/>
    <property type="match status" value="1"/>
</dbReference>
<proteinExistence type="predicted"/>
<dbReference type="Pfam" id="PF00353">
    <property type="entry name" value="HemolysinCabind"/>
    <property type="match status" value="2"/>
</dbReference>
<dbReference type="PANTHER" id="PTHR14795:SF0">
    <property type="entry name" value="TRANSMEMBRANE PROTEIN 62"/>
    <property type="match status" value="1"/>
</dbReference>
<feature type="domain" description="Biofilm-associated protein BapA-like prefix-like" evidence="4">
    <location>
        <begin position="3"/>
        <end position="119"/>
    </location>
</feature>
<dbReference type="SUPFAM" id="SSF51120">
    <property type="entry name" value="beta-Roll"/>
    <property type="match status" value="1"/>
</dbReference>
<dbReference type="NCBIfam" id="NF033510">
    <property type="entry name" value="Ca_tandemer"/>
    <property type="match status" value="20"/>
</dbReference>
<evidence type="ECO:0000259" key="3">
    <source>
        <dbReference type="Pfam" id="PF19077"/>
    </source>
</evidence>
<feature type="domain" description="Bacterial Ig" evidence="2">
    <location>
        <begin position="352"/>
        <end position="432"/>
    </location>
</feature>
<sequence length="2477" mass="245457">MTTNVTVVSRENAVILQKTTSAKISLSKSSIVEVGTYRDQVKKIEQAGNSVVITLKNGEIIKIDNFFGPLHNKLVFIDHKGGFWQVDFINNHGVFTPGEYTPLASIDSLLLPIAEHTAASLPLWLLGGGAAAGLAALGISASQHDDHYHSGHNGIGLFPLDTTDTTPPSAPVVNPVNGTNPISGTAEPGSTVIITFPDGTTASAVASLDGSWTIPNPGNLPNGGTITVVAVDQSGNVSPPTTVIIDSLPPATPILAGLTDDQLPVLGAITAGGSTNDTTPTLSGTAEAGATISIYDNGILLGTTTADASGNWSFTTNSLPEGAHSLTITATDAVGNVSSPTLPFSFTVDTTAPATPIADPTDGTTFKGTAEPGSTVSLDFNGDGIIDATVITDNNGNWQYTSPTPIPNDSVVSVQATDAAGNSSPTITVTVNSSLDTTPPAAPVITNVTDNVAPITGNIAAGSSSNDSTPTLSGTAEAGSTIQIYDNGTLIGSVLTDAASNWTFTPSTPLADGAHNLTMTATDAAGNVSTATSFAFTVDTTAPTAPTVNPSDGTTFTGTAEPGSTVGLDLDNNGTIDATVVADASGNWSYTTPSSVSNGQTVNVQSIDAAGNISPPASVIVNSSLDTTPPAAPVIGSVTDNVAPVIGTISVGTATNDSTPTLTGTAEAGSTLNVYDNGTLLGSVITDPSGNWTFTPSTPLADGTHNLTTTATDSAGNVSTPTSFAFTVDTTAPAAPTVNPSDGTTFTGTAEPGSTVGLDLDNNGTIDATVVANASGNWSYTSPSPVANGQTVNVQAIDAAGNISPPASVVINNATDTTPPATPVIGSVTDNVAPIIGSISAGESTNDSTPTLTGTAEAGSTVRIYDNGTLIGSVTADSTGNWSFTPSTPLANGAHSLTVTATDAAGNVSTPTAAFGFTVDTTAPAIPIIAGLTDNVAPVTGLISPGGSTNDSTPTLMGTAEPGTLISVYDGNTLLGTTTTDSIGNWSFTPTLADGSHSLTVTATDAAGNVSSPTATLAFTVDTSAPAAPVITAVTDNALLITGAITAGGTTNDSTPTLTGTAEANATIKIFDGQVELGTTIADSSGNWSFTPSSSLLEGSHSLRATATDAAGNVSPSTPPFSFTIDLTAPIVTVNGLVTNDNTPAMVGTINDPTSAIVVTINHVDYTATNNGNGTWTLADNTVTTLADGSYTVTVTAIDPAGNVGTAINTLTVNTAAPSAPMIVAVTDNVAPVIGPILAGGSTNDQTPTVTGAAAAGSTISVYDGGTLLGTTTANSSGSWSFTPASLPAGSHSITVTATDGLGNVSAPTAPFAFTVDVTSPAVTVDGLLTNDSTPALTGTVDDPSAIVIVTVNGINYPATNNGNGTWTLADNTVPALADGSYTIAVSATDAAGNTGNATNTLTIDTTAPAAPIISSVTDNVSPITGSIAVGGTTNDSAPTLAGTAEPNATIKVFDGSTLLGTTTADGSGNWTFTPSPLFDGVHSLSVTATDAIGNVSAPTTFGFTVDTIAPATPVIASITDNVAPVTGAISAGGSTNDTTPTLTGTAEAGTTISIFDGGIQIGSTTANGLGAWSFTPSTPLSNGAHSLTVTATDTAGNVSTPTAAFSFTVDTVTPVVPVLTSVTDDVAPITGAILAGGTTNDSRPTLTGTAEAGTTISILDGSTLLGTTIVDGSGNWSFTPNPLFDGTHSLTATATDAAGNVSIPTAAFNFTVDTVAPLAPAITSLIDDVVPDTGIVSAGGSTNDTTPTLTGTAEAGTTINIFDGATLIGTTTANGLGTWTLTPSSPLSNGAHSLTATATDAAGNVSPSSASFSFTVDTIAPAVPVITTVTDDVAPITGAILAGGTTNDSTPTLAGTAEAGTTISIFDGGALIGSTTANGLGAWSFTPSTPLANGAHSLTATATDAAGNVSPPTAAFGFTVDTVAPIAPVITTVADDVAPITGAIVAGGTTNDTTPTLTGTAEAGTTISVYDGGVLIGTTTTNGLGTWSFTPSTPLSNGAHSLTATATDAAGNISVPTAAFGFTIDTTPPTLTVFGYEDQVGNIQGNVYSGGQSDDANGTLYGTTDPGTTIAIFDGATNLGNATVDSAGKWSFHFNNLSVGTHNITVIATDAAGNSTNNAFTLTEYAQVRPVEALSNGALLGIVGADLAGLIDLTQQPLAVVDQNGDLTSVTLDLHSILSVNAGQSWAYDTNLASALGLNVSVSSMPVLVTPLNPGDMTLTITSSTPGGIISNQAILELLGTVHTSSSLISLGVLDTLTLSGTDTVGTTSTNLGSLLNAGLLTSLLGSGAPSYLHETTTSGASVNRSADTTNDRIYGFGGNNSLTGGSGNDILRTTGGGNNTLNGGAGNDWMDGGAGTNSYTGGTGQDTVCYDLLSNNALGGHSGNDLWTDFHLGSVTSDSNADLLDITALIGSGANAGNIDNYVQINYDSTTQTASLSIDRNGTSNYQQLIQLHLDAPHSGTLTVQDLMKNQQLLF</sequence>
<keyword evidence="6" id="KW-1185">Reference proteome</keyword>
<feature type="domain" description="Bacterial Ig-like" evidence="3">
    <location>
        <begin position="1423"/>
        <end position="1508"/>
    </location>
</feature>
<organism evidence="5 6">
    <name type="scientific">Legionella massiliensis</name>
    <dbReference type="NCBI Taxonomy" id="1034943"/>
    <lineage>
        <taxon>Bacteria</taxon>
        <taxon>Pseudomonadati</taxon>
        <taxon>Pseudomonadota</taxon>
        <taxon>Gammaproteobacteria</taxon>
        <taxon>Legionellales</taxon>
        <taxon>Legionellaceae</taxon>
        <taxon>Legionella</taxon>
    </lineage>
</organism>
<feature type="domain" description="Bacterial Ig-like" evidence="3">
    <location>
        <begin position="455"/>
        <end position="540"/>
    </location>
</feature>
<dbReference type="EMBL" id="CCSB01000001">
    <property type="protein sequence ID" value="CDZ76026.1"/>
    <property type="molecule type" value="Genomic_DNA"/>
</dbReference>
<feature type="domain" description="Bacterial Ig" evidence="2">
    <location>
        <begin position="732"/>
        <end position="811"/>
    </location>
</feature>
<name>A0A078KSI4_9GAMM</name>
<feature type="domain" description="Bacterial Ig" evidence="2">
    <location>
        <begin position="542"/>
        <end position="621"/>
    </location>
</feature>
<dbReference type="InterPro" id="IPR001343">
    <property type="entry name" value="Hemolysn_Ca-bd"/>
</dbReference>
<dbReference type="Pfam" id="PF17936">
    <property type="entry name" value="Big_6"/>
    <property type="match status" value="4"/>
</dbReference>
<feature type="domain" description="Bacterial Ig-like" evidence="3">
    <location>
        <begin position="841"/>
        <end position="921"/>
    </location>
</feature>
<protein>
    <submittedName>
        <fullName evidence="5">Exoglucanase B</fullName>
    </submittedName>
</protein>
<dbReference type="InterPro" id="IPR041498">
    <property type="entry name" value="Big_6"/>
</dbReference>
<dbReference type="NCBIfam" id="TIGR03661">
    <property type="entry name" value="T1SS_VCA0849"/>
    <property type="match status" value="1"/>
</dbReference>
<evidence type="ECO:0000259" key="2">
    <source>
        <dbReference type="Pfam" id="PF17936"/>
    </source>
</evidence>
<feature type="domain" description="Bacterial Ig-like" evidence="3">
    <location>
        <begin position="273"/>
        <end position="350"/>
    </location>
</feature>
<gene>
    <name evidence="5" type="primary">cbhB</name>
    <name evidence="5" type="ORF">BN59_00290</name>
</gene>
<feature type="domain" description="Bacterial Ig-like" evidence="3">
    <location>
        <begin position="1138"/>
        <end position="1213"/>
    </location>
</feature>
<dbReference type="PANTHER" id="PTHR14795">
    <property type="entry name" value="HELICASE RELATED"/>
    <property type="match status" value="1"/>
</dbReference>
<keyword evidence="1" id="KW-0106">Calcium</keyword>
<dbReference type="RefSeq" id="WP_052403069.1">
    <property type="nucleotide sequence ID" value="NZ_CCVW01000001.1"/>
</dbReference>
<feature type="domain" description="Bacterial Ig-like" evidence="3">
    <location>
        <begin position="653"/>
        <end position="730"/>
    </location>
</feature>
<evidence type="ECO:0000259" key="4">
    <source>
        <dbReference type="Pfam" id="PF22783"/>
    </source>
</evidence>
<dbReference type="PRINTS" id="PR00313">
    <property type="entry name" value="CABNDNGRPT"/>
</dbReference>
<dbReference type="InterPro" id="IPR044016">
    <property type="entry name" value="Big_13"/>
</dbReference>
<feature type="domain" description="Bacterial Ig-like" evidence="3">
    <location>
        <begin position="1242"/>
        <end position="1317"/>
    </location>
</feature>
<dbReference type="GO" id="GO:0005509">
    <property type="term" value="F:calcium ion binding"/>
    <property type="evidence" value="ECO:0007669"/>
    <property type="project" value="InterPro"/>
</dbReference>
<dbReference type="eggNOG" id="COG2931">
    <property type="taxonomic scope" value="Bacteria"/>
</dbReference>
<feature type="domain" description="Bacterial Ig-like" evidence="3">
    <location>
        <begin position="1526"/>
        <end position="1612"/>
    </location>
</feature>
<dbReference type="Proteomes" id="UP000044071">
    <property type="component" value="Unassembled WGS sequence"/>
</dbReference>
<evidence type="ECO:0000313" key="5">
    <source>
        <dbReference type="EMBL" id="CDZ76026.1"/>
    </source>
</evidence>